<feature type="domain" description="ACB" evidence="7">
    <location>
        <begin position="40"/>
        <end position="126"/>
    </location>
</feature>
<sequence>MFVVWLSRQAQSLLGRNTVNLNIDAVGDVESDNEEVDDELLRQFESAAEHLQSVASELDADTLLYLYARFKRATEGPCTGQNRPSVFDPKGRKKFDAWMGVGRMSRERAMSEYIDRIVAANCGWDPQKTASRRQGFGLKPSRPALIDEDDSSSPPDNALLAAVKLGDVAEISAVIEAHPELLTTRDDAGMTALHWAADHGNEAAVALLLGNAHCPIDAQENSGQTALHYAASCAHSAIVELLLKANADRAIKDSDGLTAAQVTDCPTILLLLSAEWH</sequence>
<dbReference type="PRINTS" id="PR00689">
    <property type="entry name" value="ACOABINDINGP"/>
</dbReference>
<evidence type="ECO:0000256" key="2">
    <source>
        <dbReference type="ARBA" id="ARBA00022737"/>
    </source>
</evidence>
<dbReference type="PROSITE" id="PS50297">
    <property type="entry name" value="ANK_REP_REGION"/>
    <property type="match status" value="1"/>
</dbReference>
<accession>A0A914X868</accession>
<dbReference type="PROSITE" id="PS50088">
    <property type="entry name" value="ANK_REPEAT"/>
    <property type="match status" value="1"/>
</dbReference>
<dbReference type="Proteomes" id="UP000887566">
    <property type="component" value="Unplaced"/>
</dbReference>
<dbReference type="PANTHER" id="PTHR24119">
    <property type="entry name" value="ACYL-COA-BINDING DOMAIN-CONTAINING PROTEIN 6"/>
    <property type="match status" value="1"/>
</dbReference>
<keyword evidence="8" id="KW-1185">Reference proteome</keyword>
<evidence type="ECO:0000313" key="9">
    <source>
        <dbReference type="WBParaSite" id="PSAMB.scaffold6822size8731.g29174.t1"/>
    </source>
</evidence>
<evidence type="ECO:0000256" key="1">
    <source>
        <dbReference type="ARBA" id="ARBA00018419"/>
    </source>
</evidence>
<dbReference type="InterPro" id="IPR014352">
    <property type="entry name" value="FERM/acyl-CoA-bd_prot_sf"/>
</dbReference>
<feature type="repeat" description="ANK" evidence="5">
    <location>
        <begin position="222"/>
        <end position="254"/>
    </location>
</feature>
<dbReference type="WBParaSite" id="PSAMB.scaffold6822size8731.g29174.t1">
    <property type="protein sequence ID" value="PSAMB.scaffold6822size8731.g29174.t1"/>
    <property type="gene ID" value="PSAMB.scaffold6822size8731.g29174"/>
</dbReference>
<reference evidence="9" key="1">
    <citation type="submission" date="2022-11" db="UniProtKB">
        <authorList>
            <consortium name="WormBaseParasite"/>
        </authorList>
    </citation>
    <scope>IDENTIFICATION</scope>
</reference>
<dbReference type="SUPFAM" id="SSF47027">
    <property type="entry name" value="Acyl-CoA binding protein"/>
    <property type="match status" value="1"/>
</dbReference>
<dbReference type="InterPro" id="IPR002110">
    <property type="entry name" value="Ankyrin_rpt"/>
</dbReference>
<keyword evidence="4" id="KW-0446">Lipid-binding</keyword>
<keyword evidence="3 5" id="KW-0040">ANK repeat</keyword>
<evidence type="ECO:0000313" key="8">
    <source>
        <dbReference type="Proteomes" id="UP000887566"/>
    </source>
</evidence>
<dbReference type="SMART" id="SM00248">
    <property type="entry name" value="ANK"/>
    <property type="match status" value="2"/>
</dbReference>
<dbReference type="PROSITE" id="PS51228">
    <property type="entry name" value="ACB_2"/>
    <property type="match status" value="1"/>
</dbReference>
<dbReference type="InterPro" id="IPR035984">
    <property type="entry name" value="Acyl-CoA-binding_sf"/>
</dbReference>
<dbReference type="SUPFAM" id="SSF48403">
    <property type="entry name" value="Ankyrin repeat"/>
    <property type="match status" value="1"/>
</dbReference>
<dbReference type="Pfam" id="PF12796">
    <property type="entry name" value="Ank_2"/>
    <property type="match status" value="1"/>
</dbReference>
<dbReference type="Gene3D" id="1.20.80.10">
    <property type="match status" value="1"/>
</dbReference>
<dbReference type="InterPro" id="IPR036770">
    <property type="entry name" value="Ankyrin_rpt-contain_sf"/>
</dbReference>
<evidence type="ECO:0000256" key="5">
    <source>
        <dbReference type="PROSITE-ProRule" id="PRU00023"/>
    </source>
</evidence>
<evidence type="ECO:0000259" key="7">
    <source>
        <dbReference type="PROSITE" id="PS51228"/>
    </source>
</evidence>
<proteinExistence type="predicted"/>
<dbReference type="AlphaFoldDB" id="A0A914X868"/>
<organism evidence="8 9">
    <name type="scientific">Plectus sambesii</name>
    <dbReference type="NCBI Taxonomy" id="2011161"/>
    <lineage>
        <taxon>Eukaryota</taxon>
        <taxon>Metazoa</taxon>
        <taxon>Ecdysozoa</taxon>
        <taxon>Nematoda</taxon>
        <taxon>Chromadorea</taxon>
        <taxon>Plectida</taxon>
        <taxon>Plectina</taxon>
        <taxon>Plectoidea</taxon>
        <taxon>Plectidae</taxon>
        <taxon>Plectus</taxon>
    </lineage>
</organism>
<dbReference type="Gene3D" id="1.25.40.20">
    <property type="entry name" value="Ankyrin repeat-containing domain"/>
    <property type="match status" value="2"/>
</dbReference>
<dbReference type="GO" id="GO:0000062">
    <property type="term" value="F:fatty-acyl-CoA binding"/>
    <property type="evidence" value="ECO:0007669"/>
    <property type="project" value="InterPro"/>
</dbReference>
<dbReference type="InterPro" id="IPR000582">
    <property type="entry name" value="Acyl-CoA-binding_protein"/>
</dbReference>
<evidence type="ECO:0000256" key="3">
    <source>
        <dbReference type="ARBA" id="ARBA00023043"/>
    </source>
</evidence>
<evidence type="ECO:0000256" key="4">
    <source>
        <dbReference type="ARBA" id="ARBA00023121"/>
    </source>
</evidence>
<dbReference type="PANTHER" id="PTHR24119:SF0">
    <property type="entry name" value="ACYL-COA-BINDING DOMAIN-CONTAINING PROTEIN 6"/>
    <property type="match status" value="1"/>
</dbReference>
<keyword evidence="2" id="KW-0677">Repeat</keyword>
<feature type="region of interest" description="Disordered" evidence="6">
    <location>
        <begin position="128"/>
        <end position="154"/>
    </location>
</feature>
<dbReference type="Pfam" id="PF00887">
    <property type="entry name" value="ACBP"/>
    <property type="match status" value="1"/>
</dbReference>
<evidence type="ECO:0000256" key="6">
    <source>
        <dbReference type="SAM" id="MobiDB-lite"/>
    </source>
</evidence>
<protein>
    <recommendedName>
        <fullName evidence="1">Acyl-CoA-binding domain-containing protein 6</fullName>
    </recommendedName>
</protein>
<name>A0A914X868_9BILA</name>